<evidence type="ECO:0000256" key="12">
    <source>
        <dbReference type="ARBA" id="ARBA00023326"/>
    </source>
</evidence>
<evidence type="ECO:0000256" key="1">
    <source>
        <dbReference type="ARBA" id="ARBA00001973"/>
    </source>
</evidence>
<comment type="cofactor">
    <cofactor evidence="1">
        <name>Cu(2+)</name>
        <dbReference type="ChEBI" id="CHEBI:29036"/>
    </cofactor>
</comment>
<evidence type="ECO:0000259" key="17">
    <source>
        <dbReference type="Pfam" id="PF03443"/>
    </source>
</evidence>
<dbReference type="Pfam" id="PF03443">
    <property type="entry name" value="AA9"/>
    <property type="match status" value="1"/>
</dbReference>
<evidence type="ECO:0000256" key="5">
    <source>
        <dbReference type="ARBA" id="ARBA00022729"/>
    </source>
</evidence>
<keyword evidence="19" id="KW-1185">Reference proteome</keyword>
<evidence type="ECO:0000313" key="18">
    <source>
        <dbReference type="EMBL" id="KAK4444586.1"/>
    </source>
</evidence>
<evidence type="ECO:0000256" key="11">
    <source>
        <dbReference type="ARBA" id="ARBA00023277"/>
    </source>
</evidence>
<dbReference type="Gene3D" id="2.70.50.70">
    <property type="match status" value="1"/>
</dbReference>
<name>A0AAV9GAG4_9PEZI</name>
<keyword evidence="7" id="KW-0560">Oxidoreductase</keyword>
<evidence type="ECO:0000256" key="3">
    <source>
        <dbReference type="ARBA" id="ARBA00022525"/>
    </source>
</evidence>
<keyword evidence="6" id="KW-0136">Cellulose degradation</keyword>
<evidence type="ECO:0000256" key="8">
    <source>
        <dbReference type="ARBA" id="ARBA00023008"/>
    </source>
</evidence>
<keyword evidence="8" id="KW-0186">Copper</keyword>
<dbReference type="Proteomes" id="UP001321760">
    <property type="component" value="Unassembled WGS sequence"/>
</dbReference>
<proteinExistence type="inferred from homology"/>
<comment type="catalytic activity">
    <reaction evidence="14">
        <text>[(1-&gt;4)-beta-D-glucosyl]n+m + reduced acceptor + O2 = 4-dehydro-beta-D-glucosyl-[(1-&gt;4)-beta-D-glucosyl]n-1 + [(1-&gt;4)-beta-D-glucosyl]m + acceptor + H2O.</text>
        <dbReference type="EC" id="1.14.99.56"/>
    </reaction>
</comment>
<dbReference type="InterPro" id="IPR005103">
    <property type="entry name" value="AA9_LPMO"/>
</dbReference>
<evidence type="ECO:0000256" key="7">
    <source>
        <dbReference type="ARBA" id="ARBA00023002"/>
    </source>
</evidence>
<feature type="signal peptide" evidence="16">
    <location>
        <begin position="1"/>
        <end position="19"/>
    </location>
</feature>
<feature type="chain" id="PRO_5043317200" description="lytic cellulose monooxygenase (C4-dehydrogenating)" evidence="16">
    <location>
        <begin position="20"/>
        <end position="240"/>
    </location>
</feature>
<dbReference type="PANTHER" id="PTHR33353">
    <property type="entry name" value="PUTATIVE (AFU_ORTHOLOGUE AFUA_1G12560)-RELATED"/>
    <property type="match status" value="1"/>
</dbReference>
<reference evidence="18" key="1">
    <citation type="journal article" date="2023" name="Mol. Phylogenet. Evol.">
        <title>Genome-scale phylogeny and comparative genomics of the fungal order Sordariales.</title>
        <authorList>
            <person name="Hensen N."/>
            <person name="Bonometti L."/>
            <person name="Westerberg I."/>
            <person name="Brannstrom I.O."/>
            <person name="Guillou S."/>
            <person name="Cros-Aarteil S."/>
            <person name="Calhoun S."/>
            <person name="Haridas S."/>
            <person name="Kuo A."/>
            <person name="Mondo S."/>
            <person name="Pangilinan J."/>
            <person name="Riley R."/>
            <person name="LaButti K."/>
            <person name="Andreopoulos B."/>
            <person name="Lipzen A."/>
            <person name="Chen C."/>
            <person name="Yan M."/>
            <person name="Daum C."/>
            <person name="Ng V."/>
            <person name="Clum A."/>
            <person name="Steindorff A."/>
            <person name="Ohm R.A."/>
            <person name="Martin F."/>
            <person name="Silar P."/>
            <person name="Natvig D.O."/>
            <person name="Lalanne C."/>
            <person name="Gautier V."/>
            <person name="Ament-Velasquez S.L."/>
            <person name="Kruys A."/>
            <person name="Hutchinson M.I."/>
            <person name="Powell A.J."/>
            <person name="Barry K."/>
            <person name="Miller A.N."/>
            <person name="Grigoriev I.V."/>
            <person name="Debuchy R."/>
            <person name="Gladieux P."/>
            <person name="Hiltunen Thoren M."/>
            <person name="Johannesson H."/>
        </authorList>
    </citation>
    <scope>NUCLEOTIDE SEQUENCE</scope>
    <source>
        <strain evidence="18">PSN243</strain>
    </source>
</reference>
<keyword evidence="3" id="KW-0964">Secreted</keyword>
<evidence type="ECO:0000256" key="9">
    <source>
        <dbReference type="ARBA" id="ARBA00023033"/>
    </source>
</evidence>
<dbReference type="EMBL" id="MU865975">
    <property type="protein sequence ID" value="KAK4444586.1"/>
    <property type="molecule type" value="Genomic_DNA"/>
</dbReference>
<evidence type="ECO:0000256" key="13">
    <source>
        <dbReference type="ARBA" id="ARBA00044502"/>
    </source>
</evidence>
<dbReference type="GO" id="GO:0030245">
    <property type="term" value="P:cellulose catabolic process"/>
    <property type="evidence" value="ECO:0007669"/>
    <property type="project" value="UniProtKB-KW"/>
</dbReference>
<evidence type="ECO:0000256" key="16">
    <source>
        <dbReference type="SAM" id="SignalP"/>
    </source>
</evidence>
<accession>A0AAV9GAG4</accession>
<keyword evidence="12" id="KW-0624">Polysaccharide degradation</keyword>
<reference evidence="18" key="2">
    <citation type="submission" date="2023-05" db="EMBL/GenBank/DDBJ databases">
        <authorList>
            <consortium name="Lawrence Berkeley National Laboratory"/>
            <person name="Steindorff A."/>
            <person name="Hensen N."/>
            <person name="Bonometti L."/>
            <person name="Westerberg I."/>
            <person name="Brannstrom I.O."/>
            <person name="Guillou S."/>
            <person name="Cros-Aarteil S."/>
            <person name="Calhoun S."/>
            <person name="Haridas S."/>
            <person name="Kuo A."/>
            <person name="Mondo S."/>
            <person name="Pangilinan J."/>
            <person name="Riley R."/>
            <person name="Labutti K."/>
            <person name="Andreopoulos B."/>
            <person name="Lipzen A."/>
            <person name="Chen C."/>
            <person name="Yanf M."/>
            <person name="Daum C."/>
            <person name="Ng V."/>
            <person name="Clum A."/>
            <person name="Ohm R."/>
            <person name="Martin F."/>
            <person name="Silar P."/>
            <person name="Natvig D."/>
            <person name="Lalanne C."/>
            <person name="Gautier V."/>
            <person name="Ament-Velasquez S.L."/>
            <person name="Kruys A."/>
            <person name="Hutchinson M.I."/>
            <person name="Powell A.J."/>
            <person name="Barry K."/>
            <person name="Miller A.N."/>
            <person name="Grigoriev I.V."/>
            <person name="Debuchy R."/>
            <person name="Gladieux P."/>
            <person name="Thoren M.H."/>
            <person name="Johannesson H."/>
        </authorList>
    </citation>
    <scope>NUCLEOTIDE SEQUENCE</scope>
    <source>
        <strain evidence="18">PSN243</strain>
    </source>
</reference>
<dbReference type="PANTHER" id="PTHR33353:SF13">
    <property type="entry name" value="ENDOGLUCANASE II"/>
    <property type="match status" value="1"/>
</dbReference>
<keyword evidence="9" id="KW-0503">Monooxygenase</keyword>
<evidence type="ECO:0000256" key="4">
    <source>
        <dbReference type="ARBA" id="ARBA00022723"/>
    </source>
</evidence>
<evidence type="ECO:0000313" key="19">
    <source>
        <dbReference type="Proteomes" id="UP001321760"/>
    </source>
</evidence>
<comment type="similarity">
    <text evidence="13">Belongs to the polysaccharide monooxygenase AA9 family.</text>
</comment>
<keyword evidence="4" id="KW-0479">Metal-binding</keyword>
<dbReference type="EC" id="1.14.99.56" evidence="15"/>
<dbReference type="InterPro" id="IPR049892">
    <property type="entry name" value="AA9"/>
</dbReference>
<dbReference type="CDD" id="cd21175">
    <property type="entry name" value="LPMO_AA9"/>
    <property type="match status" value="1"/>
</dbReference>
<keyword evidence="10" id="KW-1015">Disulfide bond</keyword>
<gene>
    <name evidence="18" type="ORF">QBC34DRAFT_385111</name>
</gene>
<dbReference type="AlphaFoldDB" id="A0AAV9GAG4"/>
<dbReference type="GO" id="GO:0046872">
    <property type="term" value="F:metal ion binding"/>
    <property type="evidence" value="ECO:0007669"/>
    <property type="project" value="UniProtKB-KW"/>
</dbReference>
<comment type="subcellular location">
    <subcellularLocation>
        <location evidence="2">Secreted</location>
    </subcellularLocation>
</comment>
<protein>
    <recommendedName>
        <fullName evidence="15">lytic cellulose monooxygenase (C4-dehydrogenating)</fullName>
        <ecNumber evidence="15">1.14.99.56</ecNumber>
    </recommendedName>
</protein>
<dbReference type="GO" id="GO:0005576">
    <property type="term" value="C:extracellular region"/>
    <property type="evidence" value="ECO:0007669"/>
    <property type="project" value="UniProtKB-SubCell"/>
</dbReference>
<evidence type="ECO:0000256" key="6">
    <source>
        <dbReference type="ARBA" id="ARBA00023001"/>
    </source>
</evidence>
<keyword evidence="5 16" id="KW-0732">Signal</keyword>
<evidence type="ECO:0000256" key="14">
    <source>
        <dbReference type="ARBA" id="ARBA00045077"/>
    </source>
</evidence>
<dbReference type="GO" id="GO:0004497">
    <property type="term" value="F:monooxygenase activity"/>
    <property type="evidence" value="ECO:0007669"/>
    <property type="project" value="UniProtKB-KW"/>
</dbReference>
<organism evidence="18 19">
    <name type="scientific">Podospora aff. communis PSN243</name>
    <dbReference type="NCBI Taxonomy" id="3040156"/>
    <lineage>
        <taxon>Eukaryota</taxon>
        <taxon>Fungi</taxon>
        <taxon>Dikarya</taxon>
        <taxon>Ascomycota</taxon>
        <taxon>Pezizomycotina</taxon>
        <taxon>Sordariomycetes</taxon>
        <taxon>Sordariomycetidae</taxon>
        <taxon>Sordariales</taxon>
        <taxon>Podosporaceae</taxon>
        <taxon>Podospora</taxon>
    </lineage>
</organism>
<evidence type="ECO:0000256" key="10">
    <source>
        <dbReference type="ARBA" id="ARBA00023157"/>
    </source>
</evidence>
<keyword evidence="11" id="KW-0119">Carbohydrate metabolism</keyword>
<evidence type="ECO:0000256" key="15">
    <source>
        <dbReference type="ARBA" id="ARBA00047174"/>
    </source>
</evidence>
<feature type="domain" description="Auxiliary Activity family 9 catalytic" evidence="17">
    <location>
        <begin position="34"/>
        <end position="220"/>
    </location>
</feature>
<evidence type="ECO:0000256" key="2">
    <source>
        <dbReference type="ARBA" id="ARBA00004613"/>
    </source>
</evidence>
<comment type="caution">
    <text evidence="18">The sequence shown here is derived from an EMBL/GenBank/DDBJ whole genome shotgun (WGS) entry which is preliminary data.</text>
</comment>
<sequence length="240" mass="26009">MKFSLASLLVYGLAVDAHAIFQSTARIRENLWDSEPPRNNNPVQNVNSQDMVCGAPGTKSGTVINVSAGDRIGGWWGHIIGGKQYANSDGLIASSHKGPVMAYMAKVDNAASAGLNGLRWFKIWHDGFDTNTRTWGVDNMIKNRGWVYFNIPTCLAPGDYLLRVETLALHSAYKTGDAQFYLSCVQIKVKNSGSKIPSETVSFPGAYSSNHPGITISIYGGNGKLDNNGKAYQIPGPARR</sequence>